<keyword evidence="3" id="KW-1185">Reference proteome</keyword>
<dbReference type="VEuPathDB" id="FungiDB:Z520_00672"/>
<accession>A0A0D2KKI8</accession>
<feature type="region of interest" description="Disordered" evidence="1">
    <location>
        <begin position="233"/>
        <end position="261"/>
    </location>
</feature>
<gene>
    <name evidence="2" type="ORF">Z520_00672</name>
</gene>
<dbReference type="GeneID" id="27706418"/>
<protein>
    <submittedName>
        <fullName evidence="2">Uncharacterized protein</fullName>
    </submittedName>
</protein>
<dbReference type="RefSeq" id="XP_016638102.1">
    <property type="nucleotide sequence ID" value="XM_016771192.1"/>
</dbReference>
<reference evidence="2 3" key="1">
    <citation type="submission" date="2015-01" db="EMBL/GenBank/DDBJ databases">
        <title>The Genome Sequence of Fonsecaea multimorphosa CBS 102226.</title>
        <authorList>
            <consortium name="The Broad Institute Genomics Platform"/>
            <person name="Cuomo C."/>
            <person name="de Hoog S."/>
            <person name="Gorbushina A."/>
            <person name="Stielow B."/>
            <person name="Teixiera M."/>
            <person name="Abouelleil A."/>
            <person name="Chapman S.B."/>
            <person name="Priest M."/>
            <person name="Young S.K."/>
            <person name="Wortman J."/>
            <person name="Nusbaum C."/>
            <person name="Birren B."/>
        </authorList>
    </citation>
    <scope>NUCLEOTIDE SEQUENCE [LARGE SCALE GENOMIC DNA]</scope>
    <source>
        <strain evidence="2 3">CBS 102226</strain>
    </source>
</reference>
<dbReference type="AlphaFoldDB" id="A0A0D2KKI8"/>
<dbReference type="EMBL" id="KN848062">
    <property type="protein sequence ID" value="KIY03980.1"/>
    <property type="molecule type" value="Genomic_DNA"/>
</dbReference>
<evidence type="ECO:0000313" key="2">
    <source>
        <dbReference type="EMBL" id="KIY03980.1"/>
    </source>
</evidence>
<sequence length="261" mass="28673">MSDYVDPVFFEIVARDEAFRCGVQDFISHHTPAALTPFERGALHNFVFSYYGTSQNLQSQRLILTLHDMYNLQGLMDTAVLDNIRVNIHTHDTMGSALSSVPYSSIPGQPAALPMAHGNQIFHGTQPGPVIAATPHPGVQPSASTNSLLRCHPANLEHTITIAHREKGWAFECDACGHGIVYRGEFARHMKDGLGRAGFKVVRAAPDEEPVWYGIDAAGNEYMGRLLARVDDEDKKPQRIGSPCGPLLAASRRQKQMDDAN</sequence>
<dbReference type="Proteomes" id="UP000053411">
    <property type="component" value="Unassembled WGS sequence"/>
</dbReference>
<evidence type="ECO:0000313" key="3">
    <source>
        <dbReference type="Proteomes" id="UP000053411"/>
    </source>
</evidence>
<proteinExistence type="predicted"/>
<dbReference type="OrthoDB" id="4147336at2759"/>
<evidence type="ECO:0000256" key="1">
    <source>
        <dbReference type="SAM" id="MobiDB-lite"/>
    </source>
</evidence>
<organism evidence="2 3">
    <name type="scientific">Fonsecaea multimorphosa CBS 102226</name>
    <dbReference type="NCBI Taxonomy" id="1442371"/>
    <lineage>
        <taxon>Eukaryota</taxon>
        <taxon>Fungi</taxon>
        <taxon>Dikarya</taxon>
        <taxon>Ascomycota</taxon>
        <taxon>Pezizomycotina</taxon>
        <taxon>Eurotiomycetes</taxon>
        <taxon>Chaetothyriomycetidae</taxon>
        <taxon>Chaetothyriales</taxon>
        <taxon>Herpotrichiellaceae</taxon>
        <taxon>Fonsecaea</taxon>
    </lineage>
</organism>
<name>A0A0D2KKI8_9EURO</name>